<dbReference type="Proteomes" id="UP001177260">
    <property type="component" value="Unassembled WGS sequence"/>
</dbReference>
<keyword evidence="2" id="KW-1185">Reference proteome</keyword>
<gene>
    <name evidence="1" type="ORF">N8T08_009099</name>
</gene>
<evidence type="ECO:0000313" key="2">
    <source>
        <dbReference type="Proteomes" id="UP001177260"/>
    </source>
</evidence>
<protein>
    <submittedName>
        <fullName evidence="1">Uncharacterized protein</fullName>
    </submittedName>
</protein>
<reference evidence="1 2" key="1">
    <citation type="journal article" date="2023" name="ACS Omega">
        <title>Identification of the Neoaspergillic Acid Biosynthesis Gene Cluster by Establishing an In Vitro CRISPR-Ribonucleoprotein Genetic System in Aspergillus melleus.</title>
        <authorList>
            <person name="Yuan B."/>
            <person name="Grau M.F."/>
            <person name="Murata R.M."/>
            <person name="Torok T."/>
            <person name="Venkateswaran K."/>
            <person name="Stajich J.E."/>
            <person name="Wang C.C.C."/>
        </authorList>
    </citation>
    <scope>NUCLEOTIDE SEQUENCE [LARGE SCALE GENOMIC DNA]</scope>
    <source>
        <strain evidence="1 2">IMV 1140</strain>
    </source>
</reference>
<organism evidence="1 2">
    <name type="scientific">Aspergillus melleus</name>
    <dbReference type="NCBI Taxonomy" id="138277"/>
    <lineage>
        <taxon>Eukaryota</taxon>
        <taxon>Fungi</taxon>
        <taxon>Dikarya</taxon>
        <taxon>Ascomycota</taxon>
        <taxon>Pezizomycotina</taxon>
        <taxon>Eurotiomycetes</taxon>
        <taxon>Eurotiomycetidae</taxon>
        <taxon>Eurotiales</taxon>
        <taxon>Aspergillaceae</taxon>
        <taxon>Aspergillus</taxon>
        <taxon>Aspergillus subgen. Circumdati</taxon>
    </lineage>
</organism>
<evidence type="ECO:0000313" key="1">
    <source>
        <dbReference type="EMBL" id="KAK1141427.1"/>
    </source>
</evidence>
<dbReference type="EMBL" id="JAOPJF010000064">
    <property type="protein sequence ID" value="KAK1141427.1"/>
    <property type="molecule type" value="Genomic_DNA"/>
</dbReference>
<sequence>MRSSIIIFSVVLAICSGCLASSSFTTDIFYWPLSSPEPSLLACISYDPAIISTPDLVSYHPPSPTNDAEDQDMVRIGLYTSTSANPSQWIGTLTSRAVLSKIAANVIRLHLDSSNEIYHVSLTPTSASTASSASPGPVIELVASDAGPRPHLNRPIVLSPDGGNPDEAAEKTLFQKYWWVFLIITFIAMSGSGEGQ</sequence>
<name>A0ACC3AUM7_9EURO</name>
<comment type="caution">
    <text evidence="1">The sequence shown here is derived from an EMBL/GenBank/DDBJ whole genome shotgun (WGS) entry which is preliminary data.</text>
</comment>
<accession>A0ACC3AUM7</accession>
<proteinExistence type="predicted"/>